<organism evidence="2 3">
    <name type="scientific">Rhodobacter maris</name>
    <dbReference type="NCBI Taxonomy" id="446682"/>
    <lineage>
        <taxon>Bacteria</taxon>
        <taxon>Pseudomonadati</taxon>
        <taxon>Pseudomonadota</taxon>
        <taxon>Alphaproteobacteria</taxon>
        <taxon>Rhodobacterales</taxon>
        <taxon>Rhodobacter group</taxon>
        <taxon>Rhodobacter</taxon>
    </lineage>
</organism>
<accession>A0A285RVW1</accession>
<dbReference type="InterPro" id="IPR025536">
    <property type="entry name" value="DUF4422"/>
</dbReference>
<gene>
    <name evidence="2" type="ORF">SAMN05877831_10237</name>
</gene>
<name>A0A285RVW1_9RHOB</name>
<dbReference type="Pfam" id="PF14393">
    <property type="entry name" value="DUF4422"/>
    <property type="match status" value="1"/>
</dbReference>
<protein>
    <submittedName>
        <fullName evidence="2">Uncharacterized protein DUF4422</fullName>
    </submittedName>
</protein>
<keyword evidence="3" id="KW-1185">Reference proteome</keyword>
<feature type="domain" description="DUF4422" evidence="1">
    <location>
        <begin position="7"/>
        <end position="228"/>
    </location>
</feature>
<dbReference type="Proteomes" id="UP000219111">
    <property type="component" value="Unassembled WGS sequence"/>
</dbReference>
<dbReference type="RefSeq" id="WP_097068930.1">
    <property type="nucleotide sequence ID" value="NZ_OBMT01000002.1"/>
</dbReference>
<evidence type="ECO:0000313" key="3">
    <source>
        <dbReference type="Proteomes" id="UP000219111"/>
    </source>
</evidence>
<evidence type="ECO:0000259" key="1">
    <source>
        <dbReference type="Pfam" id="PF14393"/>
    </source>
</evidence>
<sequence length="244" mass="27631">MGAGIEIHVATHKQTGFPLDPGYVPIHAGRGIAEVDLGIRGDDTGDNISSRNPHFCELTALYWIWKNSDAAIKGLVHYRRHFIPKARMAPIGLIGVAASDDFDEFSDGYDMILPDKITLTDPGSGAPQTVERQYDATAVGFDLVLTRAVLEEFHAPYIPYWDFVMRNCKLHPYNIMIARAEVFDAYCAWLFDILFRLEPQIPFRDYPPYEARVFGFLAERLLNVWVGRHRTSCRVAFRPVGMLP</sequence>
<reference evidence="3" key="1">
    <citation type="submission" date="2017-08" db="EMBL/GenBank/DDBJ databases">
        <authorList>
            <person name="Varghese N."/>
            <person name="Submissions S."/>
        </authorList>
    </citation>
    <scope>NUCLEOTIDE SEQUENCE [LARGE SCALE GENOMIC DNA]</scope>
    <source>
        <strain evidence="3">JA276</strain>
    </source>
</reference>
<dbReference type="OrthoDB" id="5672604at2"/>
<dbReference type="AlphaFoldDB" id="A0A285RVW1"/>
<evidence type="ECO:0000313" key="2">
    <source>
        <dbReference type="EMBL" id="SOB98662.1"/>
    </source>
</evidence>
<dbReference type="EMBL" id="OBMT01000002">
    <property type="protein sequence ID" value="SOB98662.1"/>
    <property type="molecule type" value="Genomic_DNA"/>
</dbReference>
<proteinExistence type="predicted"/>